<keyword evidence="3" id="KW-1185">Reference proteome</keyword>
<dbReference type="AlphaFoldDB" id="Q5KPK1"/>
<organism evidence="2 3">
    <name type="scientific">Cryptococcus deneoformans (strain JEC21 / ATCC MYA-565)</name>
    <name type="common">Cryptococcus neoformans var. neoformans serotype D</name>
    <dbReference type="NCBI Taxonomy" id="214684"/>
    <lineage>
        <taxon>Eukaryota</taxon>
        <taxon>Fungi</taxon>
        <taxon>Dikarya</taxon>
        <taxon>Basidiomycota</taxon>
        <taxon>Agaricomycotina</taxon>
        <taxon>Tremellomycetes</taxon>
        <taxon>Tremellales</taxon>
        <taxon>Cryptococcaceae</taxon>
        <taxon>Cryptococcus</taxon>
        <taxon>Cryptococcus neoformans species complex</taxon>
    </lineage>
</organism>
<sequence>MISRRVTCFFLLEILHIPPLTYFYLRLRSSQQSPIMPPKRQNENENQASEATQKKQRNSNKQWATDTNSDGVSAEEHVAVWLSTIPENGRLPNFHNWKTGHEKKDFWSRKCLQYLTDNGCDSRRQFQSVALKINQIVESFTKASQIGTGTGAGAMEIDDESLLAQRKKVCPFYEILLPVLGDRASVTAHHASSTLHASLNRPDRDLAALDGLIERQRGEMAADDSEDELSGEDGGLFGDGAGEASETESEADAPIIAAIRRESRSSSQPARSSSVLGSVSTPIRAQTQSQRASIRSSKAKAVSADDKMDELVMRQEGNDDRRHQELLAVQERKISVQEKHHADMMNIAQENVTIARENAATEKMKMLAESWNRKMEMLMRSGKSWEEAKVMVGPEPGAPSL</sequence>
<accession>Q5KPK1</accession>
<dbReference type="RefSeq" id="XP_566637.1">
    <property type="nucleotide sequence ID" value="XM_566637.2"/>
</dbReference>
<dbReference type="KEGG" id="cne:CNA02510"/>
<reference evidence="2 3" key="1">
    <citation type="journal article" date="2005" name="Science">
        <title>The genome of the basidiomycetous yeast and human pathogen Cryptococcus neoformans.</title>
        <authorList>
            <person name="Loftus B.J."/>
            <person name="Fung E."/>
            <person name="Roncaglia P."/>
            <person name="Rowley D."/>
            <person name="Amedeo P."/>
            <person name="Bruno D."/>
            <person name="Vamathevan J."/>
            <person name="Miranda M."/>
            <person name="Anderson I.J."/>
            <person name="Fraser J.A."/>
            <person name="Allen J.E."/>
            <person name="Bosdet I.E."/>
            <person name="Brent M.R."/>
            <person name="Chiu R."/>
            <person name="Doering T.L."/>
            <person name="Donlin M.J."/>
            <person name="D'Souza C.A."/>
            <person name="Fox D.S."/>
            <person name="Grinberg V."/>
            <person name="Fu J."/>
            <person name="Fukushima M."/>
            <person name="Haas B.J."/>
            <person name="Huang J.C."/>
            <person name="Janbon G."/>
            <person name="Jones S.J."/>
            <person name="Koo H.L."/>
            <person name="Krzywinski M.I."/>
            <person name="Kwon-Chung J.K."/>
            <person name="Lengeler K.B."/>
            <person name="Maiti R."/>
            <person name="Marra M.A."/>
            <person name="Marra R.E."/>
            <person name="Mathewson C.A."/>
            <person name="Mitchell T.G."/>
            <person name="Pertea M."/>
            <person name="Riggs F.R."/>
            <person name="Salzberg S.L."/>
            <person name="Schein J.E."/>
            <person name="Shvartsbeyn A."/>
            <person name="Shin H."/>
            <person name="Shumway M."/>
            <person name="Specht C.A."/>
            <person name="Suh B.B."/>
            <person name="Tenney A."/>
            <person name="Utterback T.R."/>
            <person name="Wickes B.L."/>
            <person name="Wortman J.R."/>
            <person name="Wye N.H."/>
            <person name="Kronstad J.W."/>
            <person name="Lodge J.K."/>
            <person name="Heitman J."/>
            <person name="Davis R.W."/>
            <person name="Fraser C.M."/>
            <person name="Hyman R.W."/>
        </authorList>
    </citation>
    <scope>NUCLEOTIDE SEQUENCE [LARGE SCALE GENOMIC DNA]</scope>
    <source>
        <strain evidence="3">JEC21 / ATCC MYA-565</strain>
    </source>
</reference>
<name>Q5KPK1_CRYD1</name>
<dbReference type="PaxDb" id="214684-Q5KPK1"/>
<dbReference type="OrthoDB" id="2157595at2759"/>
<protein>
    <submittedName>
        <fullName evidence="2">Uncharacterized protein</fullName>
    </submittedName>
</protein>
<feature type="compositionally biased region" description="Low complexity" evidence="1">
    <location>
        <begin position="265"/>
        <end position="274"/>
    </location>
</feature>
<evidence type="ECO:0000313" key="3">
    <source>
        <dbReference type="Proteomes" id="UP000002149"/>
    </source>
</evidence>
<feature type="region of interest" description="Disordered" evidence="1">
    <location>
        <begin position="218"/>
        <end position="305"/>
    </location>
</feature>
<feature type="compositionally biased region" description="Acidic residues" evidence="1">
    <location>
        <begin position="221"/>
        <end position="231"/>
    </location>
</feature>
<gene>
    <name evidence="2" type="ordered locus">CNA02510</name>
</gene>
<feature type="compositionally biased region" description="Gly residues" evidence="1">
    <location>
        <begin position="232"/>
        <end position="241"/>
    </location>
</feature>
<dbReference type="Proteomes" id="UP000002149">
    <property type="component" value="Chromosome 1"/>
</dbReference>
<evidence type="ECO:0000256" key="1">
    <source>
        <dbReference type="SAM" id="MobiDB-lite"/>
    </source>
</evidence>
<proteinExistence type="predicted"/>
<dbReference type="eggNOG" id="ENOG502RBDC">
    <property type="taxonomic scope" value="Eukaryota"/>
</dbReference>
<feature type="compositionally biased region" description="Polar residues" evidence="1">
    <location>
        <begin position="59"/>
        <end position="71"/>
    </location>
</feature>
<feature type="region of interest" description="Disordered" evidence="1">
    <location>
        <begin position="34"/>
        <end position="71"/>
    </location>
</feature>
<dbReference type="PANTHER" id="PTHR33324:SF2">
    <property type="entry name" value="MYB_SANT-LIKE DNA-BINDING DOMAIN-CONTAINING PROTEIN"/>
    <property type="match status" value="1"/>
</dbReference>
<dbReference type="PANTHER" id="PTHR33324">
    <property type="entry name" value="EXPRESSED PROTEIN"/>
    <property type="match status" value="1"/>
</dbReference>
<dbReference type="InParanoid" id="Q5KPK1"/>
<dbReference type="HOGENOM" id="CLU_064529_0_0_1"/>
<dbReference type="EMBL" id="AE017341">
    <property type="protein sequence ID" value="AAW40818.1"/>
    <property type="molecule type" value="Genomic_DNA"/>
</dbReference>
<evidence type="ECO:0000313" key="2">
    <source>
        <dbReference type="EMBL" id="AAW40818.1"/>
    </source>
</evidence>
<dbReference type="VEuPathDB" id="FungiDB:CNA02510"/>
<feature type="compositionally biased region" description="Polar residues" evidence="1">
    <location>
        <begin position="275"/>
        <end position="296"/>
    </location>
</feature>
<dbReference type="GeneID" id="3253541"/>